<feature type="signal peptide" evidence="1">
    <location>
        <begin position="1"/>
        <end position="26"/>
    </location>
</feature>
<evidence type="ECO:0000256" key="1">
    <source>
        <dbReference type="SAM" id="SignalP"/>
    </source>
</evidence>
<reference evidence="2" key="1">
    <citation type="submission" date="2021-05" db="EMBL/GenBank/DDBJ databases">
        <authorList>
            <person name="Alioto T."/>
            <person name="Alioto T."/>
            <person name="Gomez Garrido J."/>
        </authorList>
    </citation>
    <scope>NUCLEOTIDE SEQUENCE</scope>
</reference>
<evidence type="ECO:0000313" key="2">
    <source>
        <dbReference type="EMBL" id="CAG6607731.1"/>
    </source>
</evidence>
<protein>
    <submittedName>
        <fullName evidence="2">Uncharacterized protein</fullName>
    </submittedName>
</protein>
<sequence>MYFFKMARLFPCLLVLLCQLFQLGLAMEDSKNVHWYEMDMTGVKDNGKWKNITQWVGRQLCVGGRTKENPYTCEDFMKFALPLVKDAKALRYDCQCDKALNGALVCWLRQKSFSEQTIVTKRTDFEVQFWTDHPNMSHCRFATPTPVYED</sequence>
<dbReference type="AlphaFoldDB" id="A0A8D8PMW2"/>
<accession>A0A8D8PMW2</accession>
<name>A0A8D8PMW2_9HEMI</name>
<dbReference type="EMBL" id="HBUF01009010">
    <property type="protein sequence ID" value="CAG6607731.1"/>
    <property type="molecule type" value="Transcribed_RNA"/>
</dbReference>
<dbReference type="EMBL" id="HBUF01373790">
    <property type="protein sequence ID" value="CAG6727358.1"/>
    <property type="molecule type" value="Transcribed_RNA"/>
</dbReference>
<proteinExistence type="predicted"/>
<keyword evidence="1" id="KW-0732">Signal</keyword>
<feature type="chain" id="PRO_5036261704" evidence="1">
    <location>
        <begin position="27"/>
        <end position="150"/>
    </location>
</feature>
<organism evidence="2">
    <name type="scientific">Cacopsylla melanoneura</name>
    <dbReference type="NCBI Taxonomy" id="428564"/>
    <lineage>
        <taxon>Eukaryota</taxon>
        <taxon>Metazoa</taxon>
        <taxon>Ecdysozoa</taxon>
        <taxon>Arthropoda</taxon>
        <taxon>Hexapoda</taxon>
        <taxon>Insecta</taxon>
        <taxon>Pterygota</taxon>
        <taxon>Neoptera</taxon>
        <taxon>Paraneoptera</taxon>
        <taxon>Hemiptera</taxon>
        <taxon>Sternorrhyncha</taxon>
        <taxon>Psylloidea</taxon>
        <taxon>Psyllidae</taxon>
        <taxon>Psyllinae</taxon>
        <taxon>Cacopsylla</taxon>
    </lineage>
</organism>